<keyword evidence="2" id="KW-1185">Reference proteome</keyword>
<comment type="caution">
    <text evidence="1">The sequence shown here is derived from an EMBL/GenBank/DDBJ whole genome shotgun (WGS) entry which is preliminary data.</text>
</comment>
<dbReference type="Proteomes" id="UP001632038">
    <property type="component" value="Unassembled WGS sequence"/>
</dbReference>
<name>A0ABD3EMC1_9LAMI</name>
<sequence length="56" mass="6515">MVAQGEWADVDDYRLIGELYSLDATCMEDVDWDGLVEDRRWGRVSKALEPDGFAYW</sequence>
<dbReference type="AlphaFoldDB" id="A0ABD3EMC1"/>
<organism evidence="1 2">
    <name type="scientific">Castilleja foliolosa</name>
    <dbReference type="NCBI Taxonomy" id="1961234"/>
    <lineage>
        <taxon>Eukaryota</taxon>
        <taxon>Viridiplantae</taxon>
        <taxon>Streptophyta</taxon>
        <taxon>Embryophyta</taxon>
        <taxon>Tracheophyta</taxon>
        <taxon>Spermatophyta</taxon>
        <taxon>Magnoliopsida</taxon>
        <taxon>eudicotyledons</taxon>
        <taxon>Gunneridae</taxon>
        <taxon>Pentapetalae</taxon>
        <taxon>asterids</taxon>
        <taxon>lamiids</taxon>
        <taxon>Lamiales</taxon>
        <taxon>Orobanchaceae</taxon>
        <taxon>Pedicularideae</taxon>
        <taxon>Castillejinae</taxon>
        <taxon>Castilleja</taxon>
    </lineage>
</organism>
<protein>
    <submittedName>
        <fullName evidence="1">Uncharacterized protein</fullName>
    </submittedName>
</protein>
<proteinExistence type="predicted"/>
<dbReference type="PANTHER" id="PTHR47430">
    <property type="entry name" value="GB|AAC33480.1"/>
    <property type="match status" value="1"/>
</dbReference>
<dbReference type="PANTHER" id="PTHR47430:SF4">
    <property type="entry name" value="GB|AAC33480.1"/>
    <property type="match status" value="1"/>
</dbReference>
<accession>A0ABD3EMC1</accession>
<gene>
    <name evidence="1" type="ORF">CASFOL_001165</name>
</gene>
<evidence type="ECO:0000313" key="1">
    <source>
        <dbReference type="EMBL" id="KAL3655379.1"/>
    </source>
</evidence>
<dbReference type="EMBL" id="JAVIJP010000002">
    <property type="protein sequence ID" value="KAL3655379.1"/>
    <property type="molecule type" value="Genomic_DNA"/>
</dbReference>
<evidence type="ECO:0000313" key="2">
    <source>
        <dbReference type="Proteomes" id="UP001632038"/>
    </source>
</evidence>
<reference evidence="2" key="1">
    <citation type="journal article" date="2024" name="IScience">
        <title>Strigolactones Initiate the Formation of Haustorium-like Structures in Castilleja.</title>
        <authorList>
            <person name="Buerger M."/>
            <person name="Peterson D."/>
            <person name="Chory J."/>
        </authorList>
    </citation>
    <scope>NUCLEOTIDE SEQUENCE [LARGE SCALE GENOMIC DNA]</scope>
</reference>